<organism evidence="8 9">
    <name type="scientific">Varanus komodoensis</name>
    <name type="common">Komodo dragon</name>
    <dbReference type="NCBI Taxonomy" id="61221"/>
    <lineage>
        <taxon>Eukaryota</taxon>
        <taxon>Metazoa</taxon>
        <taxon>Chordata</taxon>
        <taxon>Craniata</taxon>
        <taxon>Vertebrata</taxon>
        <taxon>Euteleostomi</taxon>
        <taxon>Lepidosauria</taxon>
        <taxon>Squamata</taxon>
        <taxon>Bifurcata</taxon>
        <taxon>Unidentata</taxon>
        <taxon>Episquamata</taxon>
        <taxon>Toxicofera</taxon>
        <taxon>Anguimorpha</taxon>
        <taxon>Paleoanguimorpha</taxon>
        <taxon>Varanoidea</taxon>
        <taxon>Varanidae</taxon>
        <taxon>Varanus</taxon>
    </lineage>
</organism>
<dbReference type="InterPro" id="IPR029070">
    <property type="entry name" value="Chitinase_insertion_sf"/>
</dbReference>
<keyword evidence="4" id="KW-0326">Glycosidase</keyword>
<evidence type="ECO:0000256" key="3">
    <source>
        <dbReference type="ARBA" id="ARBA00023157"/>
    </source>
</evidence>
<evidence type="ECO:0000256" key="5">
    <source>
        <dbReference type="RuleBase" id="RU004453"/>
    </source>
</evidence>
<dbReference type="FunFam" id="3.10.50.10:FF:000001">
    <property type="entry name" value="Chitinase 3-like 1"/>
    <property type="match status" value="1"/>
</dbReference>
<dbReference type="GO" id="GO:0005975">
    <property type="term" value="P:carbohydrate metabolic process"/>
    <property type="evidence" value="ECO:0007669"/>
    <property type="project" value="InterPro"/>
</dbReference>
<dbReference type="PROSITE" id="PS51910">
    <property type="entry name" value="GH18_2"/>
    <property type="match status" value="1"/>
</dbReference>
<evidence type="ECO:0000256" key="1">
    <source>
        <dbReference type="ARBA" id="ARBA00022729"/>
    </source>
</evidence>
<reference evidence="8" key="2">
    <citation type="submission" date="2025-09" db="UniProtKB">
        <authorList>
            <consortium name="Ensembl"/>
        </authorList>
    </citation>
    <scope>IDENTIFICATION</scope>
</reference>
<evidence type="ECO:0000256" key="2">
    <source>
        <dbReference type="ARBA" id="ARBA00022801"/>
    </source>
</evidence>
<dbReference type="SMART" id="SM00636">
    <property type="entry name" value="Glyco_18"/>
    <property type="match status" value="1"/>
</dbReference>
<evidence type="ECO:0000256" key="6">
    <source>
        <dbReference type="SAM" id="MobiDB-lite"/>
    </source>
</evidence>
<dbReference type="InterPro" id="IPR011583">
    <property type="entry name" value="Chitinase_II/V-like_cat"/>
</dbReference>
<proteinExistence type="inferred from homology"/>
<dbReference type="Gene3D" id="3.10.50.10">
    <property type="match status" value="1"/>
</dbReference>
<sequence length="434" mass="47803">MCGFLSTGSAFKLVCYYTNWSQYRQDAGRFLPTDIDANLCTHLIYAFAGMEDNKIKTLEWNDEEMYQHFNNLKKKNPGLKTLLAIGGWNFGSAKFSAMVATPANRQIFISSVIAFLHKYGFNGLDLDWEYPGSRGSPAEDKGRFTSLIQEMMNAFQAEAKRTGKERLLLTAAVAAGKQTVDNGYEVDKISQFLDFINLMTYDFHGSWEQVTGHVSPLYPDTVCGKDYCNVLSDDAVEYWKSKGAPAEKIIMGIPAYGRTFTLSSSQTGVKAPASGPGTPGTYTKEAGFLAFYEICSFKKGATTKVIPEQKVPYSFKGNQWVGYDDVDSIKNKVKYLKEKKLGGGMLWAMDLDDFKGAFCAAGAYPLLQTLKRELGPTILVLPLRPPIPDETSNPGPPQITSPSSSRSFCPDRADGMSADLQDSKIHASTSSLQG</sequence>
<dbReference type="InterPro" id="IPR001223">
    <property type="entry name" value="Glyco_hydro18_cat"/>
</dbReference>
<dbReference type="PANTHER" id="PTHR11177">
    <property type="entry name" value="CHITINASE"/>
    <property type="match status" value="1"/>
</dbReference>
<dbReference type="OMA" id="NPMTYDF"/>
<dbReference type="InterPro" id="IPR050314">
    <property type="entry name" value="Glycosyl_Hydrlase_18"/>
</dbReference>
<dbReference type="AlphaFoldDB" id="A0A8D2L0C6"/>
<dbReference type="GO" id="GO:0008061">
    <property type="term" value="F:chitin binding"/>
    <property type="evidence" value="ECO:0007669"/>
    <property type="project" value="InterPro"/>
</dbReference>
<name>A0A8D2L0C6_VARKO</name>
<keyword evidence="1" id="KW-0732">Signal</keyword>
<accession>A0A8D2L0C6</accession>
<evidence type="ECO:0000259" key="7">
    <source>
        <dbReference type="PROSITE" id="PS51910"/>
    </source>
</evidence>
<dbReference type="GO" id="GO:0005576">
    <property type="term" value="C:extracellular region"/>
    <property type="evidence" value="ECO:0007669"/>
    <property type="project" value="TreeGrafter"/>
</dbReference>
<dbReference type="FunFam" id="3.20.20.80:FF:000007">
    <property type="entry name" value="Acidic mammalian chitinase"/>
    <property type="match status" value="1"/>
</dbReference>
<keyword evidence="3" id="KW-1015">Disulfide bond</keyword>
<dbReference type="GO" id="GO:0006032">
    <property type="term" value="P:chitin catabolic process"/>
    <property type="evidence" value="ECO:0007669"/>
    <property type="project" value="UniProtKB-ARBA"/>
</dbReference>
<dbReference type="InterPro" id="IPR017853">
    <property type="entry name" value="GH"/>
</dbReference>
<dbReference type="Gene3D" id="3.20.20.80">
    <property type="entry name" value="Glycosidases"/>
    <property type="match status" value="1"/>
</dbReference>
<dbReference type="SUPFAM" id="SSF51445">
    <property type="entry name" value="(Trans)glycosidases"/>
    <property type="match status" value="1"/>
</dbReference>
<evidence type="ECO:0000313" key="9">
    <source>
        <dbReference type="Proteomes" id="UP000694545"/>
    </source>
</evidence>
<dbReference type="CDD" id="cd02872">
    <property type="entry name" value="GH18_chitolectin_chitotriosidase"/>
    <property type="match status" value="1"/>
</dbReference>
<feature type="compositionally biased region" description="Pro residues" evidence="6">
    <location>
        <begin position="385"/>
        <end position="399"/>
    </location>
</feature>
<evidence type="ECO:0000256" key="4">
    <source>
        <dbReference type="ARBA" id="ARBA00023295"/>
    </source>
</evidence>
<evidence type="ECO:0000313" key="8">
    <source>
        <dbReference type="Ensembl" id="ENSVKKP00000014864.1"/>
    </source>
</evidence>
<comment type="similarity">
    <text evidence="5">Belongs to the glycosyl hydrolase 18 family.</text>
</comment>
<dbReference type="Pfam" id="PF00704">
    <property type="entry name" value="Glyco_hydro_18"/>
    <property type="match status" value="1"/>
</dbReference>
<dbReference type="PROSITE" id="PS01095">
    <property type="entry name" value="GH18_1"/>
    <property type="match status" value="1"/>
</dbReference>
<dbReference type="GO" id="GO:0004568">
    <property type="term" value="F:chitinase activity"/>
    <property type="evidence" value="ECO:0007669"/>
    <property type="project" value="UniProtKB-ARBA"/>
</dbReference>
<keyword evidence="9" id="KW-1185">Reference proteome</keyword>
<reference evidence="8" key="1">
    <citation type="submission" date="2025-08" db="UniProtKB">
        <authorList>
            <consortium name="Ensembl"/>
        </authorList>
    </citation>
    <scope>IDENTIFICATION</scope>
</reference>
<feature type="domain" description="GH18" evidence="7">
    <location>
        <begin position="11"/>
        <end position="377"/>
    </location>
</feature>
<dbReference type="PANTHER" id="PTHR11177:SF404">
    <property type="entry name" value="HISTIDINE-RICH CARBOXYL TERMINUS PROTEIN 1 ISOFORM X1"/>
    <property type="match status" value="1"/>
</dbReference>
<keyword evidence="2" id="KW-0378">Hydrolase</keyword>
<feature type="region of interest" description="Disordered" evidence="6">
    <location>
        <begin position="385"/>
        <end position="434"/>
    </location>
</feature>
<dbReference type="InterPro" id="IPR001579">
    <property type="entry name" value="Glyco_hydro_18_chit_AS"/>
</dbReference>
<dbReference type="Ensembl" id="ENSVKKT00000015222.1">
    <property type="protein sequence ID" value="ENSVKKP00000014864.1"/>
    <property type="gene ID" value="ENSVKKG00000010209.1"/>
</dbReference>
<dbReference type="SUPFAM" id="SSF54556">
    <property type="entry name" value="Chitinase insertion domain"/>
    <property type="match status" value="1"/>
</dbReference>
<protein>
    <recommendedName>
        <fullName evidence="7">GH18 domain-containing protein</fullName>
    </recommendedName>
</protein>
<dbReference type="Proteomes" id="UP000694545">
    <property type="component" value="Unplaced"/>
</dbReference>